<dbReference type="PANTHER" id="PTHR48100">
    <property type="entry name" value="BROAD-SPECIFICITY PHOSPHATASE YOR283W-RELATED"/>
    <property type="match status" value="1"/>
</dbReference>
<evidence type="ECO:0000313" key="2">
    <source>
        <dbReference type="Proteomes" id="UP000603640"/>
    </source>
</evidence>
<proteinExistence type="predicted"/>
<dbReference type="Gene3D" id="3.40.50.1240">
    <property type="entry name" value="Phosphoglycerate mutase-like"/>
    <property type="match status" value="1"/>
</dbReference>
<organism evidence="1 2">
    <name type="scientific">Pontibacter cellulosilyticus</name>
    <dbReference type="NCBI Taxonomy" id="1720253"/>
    <lineage>
        <taxon>Bacteria</taxon>
        <taxon>Pseudomonadati</taxon>
        <taxon>Bacteroidota</taxon>
        <taxon>Cytophagia</taxon>
        <taxon>Cytophagales</taxon>
        <taxon>Hymenobacteraceae</taxon>
        <taxon>Pontibacter</taxon>
    </lineage>
</organism>
<comment type="caution">
    <text evidence="1">The sequence shown here is derived from an EMBL/GenBank/DDBJ whole genome shotgun (WGS) entry which is preliminary data.</text>
</comment>
<dbReference type="SUPFAM" id="SSF53254">
    <property type="entry name" value="Phosphoglycerate mutase-like"/>
    <property type="match status" value="1"/>
</dbReference>
<dbReference type="GO" id="GO:0016791">
    <property type="term" value="F:phosphatase activity"/>
    <property type="evidence" value="ECO:0007669"/>
    <property type="project" value="TreeGrafter"/>
</dbReference>
<dbReference type="InterPro" id="IPR029033">
    <property type="entry name" value="His_PPase_superfam"/>
</dbReference>
<sequence>MDTPADTTILPKRIFLIRHARPDLSKNGWFSNEAARKYITDYDTAAVEEFVLEHEAIPYKEIDKVYCSTLPRSQLTAKAIFGSDVQLKIDKSFREFERRIFSLPLLRMPIKLWLLSARVLWFLGFNSKDIETFKEAKQRARQCAQTLASDAASNRTTVLVAHGLLNNFIRRELKRMGWQKTLDEGHGYLSVTVMQL</sequence>
<reference evidence="1" key="1">
    <citation type="submission" date="2020-08" db="EMBL/GenBank/DDBJ databases">
        <title>Pontibacter sp. SD6 16S ribosomal RNA gene Genome sequencing and assembly.</title>
        <authorList>
            <person name="Kang M."/>
        </authorList>
    </citation>
    <scope>NUCLEOTIDE SEQUENCE</scope>
    <source>
        <strain evidence="1">SD6</strain>
    </source>
</reference>
<dbReference type="EMBL" id="JACRVF010000008">
    <property type="protein sequence ID" value="MBC5995029.1"/>
    <property type="molecule type" value="Genomic_DNA"/>
</dbReference>
<dbReference type="PANTHER" id="PTHR48100:SF44">
    <property type="entry name" value="PHOSPHATASE C1620.13-RELATED"/>
    <property type="match status" value="1"/>
</dbReference>
<dbReference type="GO" id="GO:0005829">
    <property type="term" value="C:cytosol"/>
    <property type="evidence" value="ECO:0007669"/>
    <property type="project" value="TreeGrafter"/>
</dbReference>
<dbReference type="Pfam" id="PF00300">
    <property type="entry name" value="His_Phos_1"/>
    <property type="match status" value="1"/>
</dbReference>
<keyword evidence="2" id="KW-1185">Reference proteome</keyword>
<gene>
    <name evidence="1" type="ORF">H8S84_19440</name>
</gene>
<name>A0A923NA60_9BACT</name>
<evidence type="ECO:0000313" key="1">
    <source>
        <dbReference type="EMBL" id="MBC5995029.1"/>
    </source>
</evidence>
<dbReference type="RefSeq" id="WP_187069054.1">
    <property type="nucleotide sequence ID" value="NZ_JACRVF010000008.1"/>
</dbReference>
<dbReference type="Proteomes" id="UP000603640">
    <property type="component" value="Unassembled WGS sequence"/>
</dbReference>
<dbReference type="AlphaFoldDB" id="A0A923NA60"/>
<dbReference type="InterPro" id="IPR013078">
    <property type="entry name" value="His_Pase_superF_clade-1"/>
</dbReference>
<dbReference type="InterPro" id="IPR050275">
    <property type="entry name" value="PGM_Phosphatase"/>
</dbReference>
<protein>
    <submittedName>
        <fullName evidence="1">Histidine phosphatase family protein</fullName>
    </submittedName>
</protein>
<accession>A0A923NA60</accession>